<proteinExistence type="inferred from homology"/>
<organism evidence="7 8">
    <name type="scientific">Ramlibacter agri</name>
    <dbReference type="NCBI Taxonomy" id="2728837"/>
    <lineage>
        <taxon>Bacteria</taxon>
        <taxon>Pseudomonadati</taxon>
        <taxon>Pseudomonadota</taxon>
        <taxon>Betaproteobacteria</taxon>
        <taxon>Burkholderiales</taxon>
        <taxon>Comamonadaceae</taxon>
        <taxon>Ramlibacter</taxon>
    </lineage>
</organism>
<evidence type="ECO:0000256" key="2">
    <source>
        <dbReference type="ARBA" id="ARBA00007165"/>
    </source>
</evidence>
<name>A0A848H020_9BURK</name>
<comment type="subcellular location">
    <subcellularLocation>
        <location evidence="6">Cell membrane</location>
        <topology evidence="6">Multi-pass membrane protein</topology>
    </subcellularLocation>
    <subcellularLocation>
        <location evidence="1">Membrane</location>
    </subcellularLocation>
</comment>
<dbReference type="InterPro" id="IPR045214">
    <property type="entry name" value="Surf1/Surf4"/>
</dbReference>
<dbReference type="EMBL" id="JABBFX010000001">
    <property type="protein sequence ID" value="NML42889.1"/>
    <property type="molecule type" value="Genomic_DNA"/>
</dbReference>
<keyword evidence="8" id="KW-1185">Reference proteome</keyword>
<reference evidence="7 8" key="1">
    <citation type="submission" date="2020-04" db="EMBL/GenBank/DDBJ databases">
        <title>Ramlibacter sp. G-1-2-2 isolated from soil.</title>
        <authorList>
            <person name="Dahal R.H."/>
        </authorList>
    </citation>
    <scope>NUCLEOTIDE SEQUENCE [LARGE SCALE GENOMIC DNA]</scope>
    <source>
        <strain evidence="7 8">G-1-2-2</strain>
    </source>
</reference>
<evidence type="ECO:0000313" key="8">
    <source>
        <dbReference type="Proteomes" id="UP000541185"/>
    </source>
</evidence>
<dbReference type="CDD" id="cd06662">
    <property type="entry name" value="SURF1"/>
    <property type="match status" value="1"/>
</dbReference>
<keyword evidence="5 6" id="KW-0472">Membrane</keyword>
<sequence length="254" mass="28356">MDAEARSRRSPALLVSALALLLFLGAAFAALGVWQVQRLAWKEDLIARVDRQLKAEPGPLPAPAQWAAISKDQDEYRRVLVQGQFDDRGQVLVRALTELGTGYWVLTPLRTDAGWVIVNRGFVPPDMREQVPPGRTLPPTPALLRISEPGGSFMQKNQPAHDRWYSRDVDVIAAARHLEGPVAPFFVDLQVTPVTQKAWPRPGLTVLDFPNNHLSYALTWFALAAGMIAAMVFLILDERRRRRAPYAHAVDERA</sequence>
<comment type="caution">
    <text evidence="7">The sequence shown here is derived from an EMBL/GenBank/DDBJ whole genome shotgun (WGS) entry which is preliminary data.</text>
</comment>
<keyword evidence="3 6" id="KW-0812">Transmembrane</keyword>
<feature type="transmembrane region" description="Helical" evidence="6">
    <location>
        <begin position="214"/>
        <end position="236"/>
    </location>
</feature>
<dbReference type="GO" id="GO:0005886">
    <property type="term" value="C:plasma membrane"/>
    <property type="evidence" value="ECO:0007669"/>
    <property type="project" value="UniProtKB-SubCell"/>
</dbReference>
<dbReference type="Pfam" id="PF02104">
    <property type="entry name" value="SURF1"/>
    <property type="match status" value="1"/>
</dbReference>
<dbReference type="RefSeq" id="WP_169417136.1">
    <property type="nucleotide sequence ID" value="NZ_JABBFX010000001.1"/>
</dbReference>
<dbReference type="AlphaFoldDB" id="A0A848H020"/>
<dbReference type="Proteomes" id="UP000541185">
    <property type="component" value="Unassembled WGS sequence"/>
</dbReference>
<comment type="caution">
    <text evidence="6">Lacks conserved residue(s) required for the propagation of feature annotation.</text>
</comment>
<evidence type="ECO:0000256" key="6">
    <source>
        <dbReference type="RuleBase" id="RU363076"/>
    </source>
</evidence>
<keyword evidence="4 6" id="KW-1133">Transmembrane helix</keyword>
<evidence type="ECO:0000256" key="1">
    <source>
        <dbReference type="ARBA" id="ARBA00004370"/>
    </source>
</evidence>
<evidence type="ECO:0000256" key="3">
    <source>
        <dbReference type="ARBA" id="ARBA00022692"/>
    </source>
</evidence>
<evidence type="ECO:0000313" key="7">
    <source>
        <dbReference type="EMBL" id="NML42889.1"/>
    </source>
</evidence>
<dbReference type="PANTHER" id="PTHR23427:SF2">
    <property type="entry name" value="SURFEIT LOCUS PROTEIN 1"/>
    <property type="match status" value="1"/>
</dbReference>
<dbReference type="PANTHER" id="PTHR23427">
    <property type="entry name" value="SURFEIT LOCUS PROTEIN"/>
    <property type="match status" value="1"/>
</dbReference>
<keyword evidence="6" id="KW-1003">Cell membrane</keyword>
<protein>
    <recommendedName>
        <fullName evidence="6">SURF1-like protein</fullName>
    </recommendedName>
</protein>
<dbReference type="InterPro" id="IPR002994">
    <property type="entry name" value="Surf1/Shy1"/>
</dbReference>
<accession>A0A848H020</accession>
<comment type="similarity">
    <text evidence="2 6">Belongs to the SURF1 family.</text>
</comment>
<dbReference type="PROSITE" id="PS50895">
    <property type="entry name" value="SURF1"/>
    <property type="match status" value="1"/>
</dbReference>
<evidence type="ECO:0000256" key="5">
    <source>
        <dbReference type="ARBA" id="ARBA00023136"/>
    </source>
</evidence>
<evidence type="ECO:0000256" key="4">
    <source>
        <dbReference type="ARBA" id="ARBA00022989"/>
    </source>
</evidence>
<gene>
    <name evidence="7" type="ORF">HHL11_03945</name>
</gene>